<sequence length="116" mass="12497">MAQVSACICPVFPCVAEILLDAPVFGISVVNLLLPWRFPEPFSLSKSVYAAGHSTNPTHQVVVPVITFLSVYTPHFSRSLSDPPVASRFLSVDSPPTLLPSCVFLGLNLLLPFTSV</sequence>
<evidence type="ECO:0000313" key="1">
    <source>
        <dbReference type="EMBL" id="MEQ2234222.1"/>
    </source>
</evidence>
<gene>
    <name evidence="1" type="ORF">ILYODFUR_029690</name>
</gene>
<reference evidence="1 2" key="1">
    <citation type="submission" date="2021-06" db="EMBL/GenBank/DDBJ databases">
        <authorList>
            <person name="Palmer J.M."/>
        </authorList>
    </citation>
    <scope>NUCLEOTIDE SEQUENCE [LARGE SCALE GENOMIC DNA]</scope>
    <source>
        <strain evidence="2">if_2019</strain>
        <tissue evidence="1">Muscle</tissue>
    </source>
</reference>
<dbReference type="EMBL" id="JAHRIQ010039019">
    <property type="protein sequence ID" value="MEQ2234222.1"/>
    <property type="molecule type" value="Genomic_DNA"/>
</dbReference>
<accession>A0ABV0TPP6</accession>
<proteinExistence type="predicted"/>
<organism evidence="1 2">
    <name type="scientific">Ilyodon furcidens</name>
    <name type="common">goldbreast splitfin</name>
    <dbReference type="NCBI Taxonomy" id="33524"/>
    <lineage>
        <taxon>Eukaryota</taxon>
        <taxon>Metazoa</taxon>
        <taxon>Chordata</taxon>
        <taxon>Craniata</taxon>
        <taxon>Vertebrata</taxon>
        <taxon>Euteleostomi</taxon>
        <taxon>Actinopterygii</taxon>
        <taxon>Neopterygii</taxon>
        <taxon>Teleostei</taxon>
        <taxon>Neoteleostei</taxon>
        <taxon>Acanthomorphata</taxon>
        <taxon>Ovalentaria</taxon>
        <taxon>Atherinomorphae</taxon>
        <taxon>Cyprinodontiformes</taxon>
        <taxon>Goodeidae</taxon>
        <taxon>Ilyodon</taxon>
    </lineage>
</organism>
<keyword evidence="2" id="KW-1185">Reference proteome</keyword>
<protein>
    <submittedName>
        <fullName evidence="1">Uncharacterized protein</fullName>
    </submittedName>
</protein>
<comment type="caution">
    <text evidence="1">The sequence shown here is derived from an EMBL/GenBank/DDBJ whole genome shotgun (WGS) entry which is preliminary data.</text>
</comment>
<evidence type="ECO:0000313" key="2">
    <source>
        <dbReference type="Proteomes" id="UP001482620"/>
    </source>
</evidence>
<dbReference type="Proteomes" id="UP001482620">
    <property type="component" value="Unassembled WGS sequence"/>
</dbReference>
<name>A0ABV0TPP6_9TELE</name>